<dbReference type="GO" id="GO:0003723">
    <property type="term" value="F:RNA binding"/>
    <property type="evidence" value="ECO:0007669"/>
    <property type="project" value="InterPro"/>
</dbReference>
<evidence type="ECO:0008006" key="3">
    <source>
        <dbReference type="Google" id="ProtNLM"/>
    </source>
</evidence>
<dbReference type="PANTHER" id="PTHR12732">
    <property type="entry name" value="UNCHARACTERIZED PROTEASOME COMPONENT REGION PCI-CONTAINING"/>
    <property type="match status" value="1"/>
</dbReference>
<evidence type="ECO:0000313" key="2">
    <source>
        <dbReference type="Proteomes" id="UP000327013"/>
    </source>
</evidence>
<dbReference type="InterPro" id="IPR045114">
    <property type="entry name" value="Csn12-like"/>
</dbReference>
<keyword evidence="2" id="KW-1185">Reference proteome</keyword>
<gene>
    <name evidence="1" type="ORF">FH972_023197</name>
</gene>
<reference evidence="1 2" key="1">
    <citation type="submission" date="2019-06" db="EMBL/GenBank/DDBJ databases">
        <title>A chromosomal-level reference genome of Carpinus fangiana (Coryloideae, Betulaceae).</title>
        <authorList>
            <person name="Yang X."/>
            <person name="Wang Z."/>
            <person name="Zhang L."/>
            <person name="Hao G."/>
            <person name="Liu J."/>
            <person name="Yang Y."/>
        </authorList>
    </citation>
    <scope>NUCLEOTIDE SEQUENCE [LARGE SCALE GENOMIC DNA]</scope>
    <source>
        <strain evidence="1">Cfa_2016G</strain>
        <tissue evidence="1">Leaf</tissue>
    </source>
</reference>
<accession>A0A5N6KUU5</accession>
<sequence>MAGTPTVDQFLTEISAILRTKNASKLREYLIIEPPYNELYHKIIGETRQAYPRGNEDALEAKCSNALPEARDGEDGSSWTMFVRLMVAYFGFLRDVNIDNLLDTYNLLGELVQKCTSALGHPTLGVLVLPTLIGYSQMLSRLAIGLDKQPELIAHVPRKADEAEAGETLPERAANIIRSAFTICMNDRGVGMANGKPEGKKAGIYKLCNVCLKVLFQCRKTRNAEQIFNIIYQHSPPLHVYPASERVTFLYYLGRYLWSNNHFFRAQMALQAAYSQCRKTDLKQRRLIVIYLIASNYVLGRFPSTVLLQKPEARGLADIFLPVCQATAKGDLATFRQLLGSNGPHARWLEHFRMRLQLLNRGEVLVWRSLVRKTFLLNGVQGDVEARKAPTLGLADVLALARYLDRQTHPREGSYADPEFEGIDLRGSAGGEPLLPDMLEVESVMGSLIEQGLLGGFISHRQLRFAIQGAKKSGVMGAGFPNVWKTIGDTHRSDEVPGWKKGAQGLQHA</sequence>
<name>A0A5N6KUU5_9ROSI</name>
<dbReference type="Proteomes" id="UP000327013">
    <property type="component" value="Unassembled WGS sequence"/>
</dbReference>
<dbReference type="GO" id="GO:0003690">
    <property type="term" value="F:double-stranded DNA binding"/>
    <property type="evidence" value="ECO:0007669"/>
    <property type="project" value="InterPro"/>
</dbReference>
<dbReference type="EMBL" id="VIBQ01000013">
    <property type="protein sequence ID" value="KAB8346151.1"/>
    <property type="molecule type" value="Genomic_DNA"/>
</dbReference>
<dbReference type="AlphaFoldDB" id="A0A5N6KUU5"/>
<dbReference type="PANTHER" id="PTHR12732:SF8">
    <property type="entry name" value="NUCLEAR MRNA EXPORT PROTEIN THP1"/>
    <property type="match status" value="1"/>
</dbReference>
<organism evidence="1 2">
    <name type="scientific">Carpinus fangiana</name>
    <dbReference type="NCBI Taxonomy" id="176857"/>
    <lineage>
        <taxon>Eukaryota</taxon>
        <taxon>Viridiplantae</taxon>
        <taxon>Streptophyta</taxon>
        <taxon>Embryophyta</taxon>
        <taxon>Tracheophyta</taxon>
        <taxon>Spermatophyta</taxon>
        <taxon>Magnoliopsida</taxon>
        <taxon>eudicotyledons</taxon>
        <taxon>Gunneridae</taxon>
        <taxon>Pentapetalae</taxon>
        <taxon>rosids</taxon>
        <taxon>fabids</taxon>
        <taxon>Fagales</taxon>
        <taxon>Betulaceae</taxon>
        <taxon>Carpinus</taxon>
    </lineage>
</organism>
<comment type="caution">
    <text evidence="1">The sequence shown here is derived from an EMBL/GenBank/DDBJ whole genome shotgun (WGS) entry which is preliminary data.</text>
</comment>
<proteinExistence type="predicted"/>
<protein>
    <recommendedName>
        <fullName evidence="3">PCI domain-containing protein</fullName>
    </recommendedName>
</protein>
<dbReference type="SMART" id="SM00753">
    <property type="entry name" value="PAM"/>
    <property type="match status" value="1"/>
</dbReference>
<evidence type="ECO:0000313" key="1">
    <source>
        <dbReference type="EMBL" id="KAB8346151.1"/>
    </source>
</evidence>
<dbReference type="OrthoDB" id="10252687at2759"/>